<dbReference type="HOGENOM" id="CLU_1239284_0_0_4"/>
<proteinExistence type="predicted"/>
<accession>Q82X48</accession>
<dbReference type="AlphaFoldDB" id="Q82X48"/>
<dbReference type="GO" id="GO:0006284">
    <property type="term" value="P:base-excision repair"/>
    <property type="evidence" value="ECO:0007669"/>
    <property type="project" value="InterPro"/>
</dbReference>
<dbReference type="RefSeq" id="WP_011111082.1">
    <property type="nucleotide sequence ID" value="NC_004757.1"/>
</dbReference>
<dbReference type="InterPro" id="IPR011257">
    <property type="entry name" value="DNA_glycosylase"/>
</dbReference>
<dbReference type="eggNOG" id="COG2818">
    <property type="taxonomic scope" value="Bacteria"/>
</dbReference>
<protein>
    <recommendedName>
        <fullName evidence="3">DNA-3-methyladenine glycosylase I</fullName>
    </recommendedName>
</protein>
<dbReference type="InterPro" id="IPR005019">
    <property type="entry name" value="Adenine_glyco"/>
</dbReference>
<dbReference type="SUPFAM" id="SSF48150">
    <property type="entry name" value="DNA-glycosylase"/>
    <property type="match status" value="1"/>
</dbReference>
<evidence type="ECO:0000313" key="2">
    <source>
        <dbReference type="Proteomes" id="UP000001416"/>
    </source>
</evidence>
<reference evidence="1 2" key="1">
    <citation type="journal article" date="2003" name="J. Bacteriol.">
        <title>Complete genome sequence of the ammonia-oxidizing bacterium and obligate chemolithoautotroph Nitrosomonas europaea.</title>
        <authorList>
            <person name="Chain P."/>
            <person name="Lamerdin J."/>
            <person name="Larimer F."/>
            <person name="Regala W."/>
            <person name="Land M."/>
            <person name="Hauser L."/>
            <person name="Hooper A."/>
            <person name="Klotz M."/>
            <person name="Norton J."/>
            <person name="Sayavedra-Soto L."/>
            <person name="Arciero D."/>
            <person name="Hommes N."/>
            <person name="Whittaker M."/>
            <person name="Arp D."/>
        </authorList>
    </citation>
    <scope>NUCLEOTIDE SEQUENCE [LARGE SCALE GENOMIC DNA]</scope>
    <source>
        <strain evidence="2">ATCC 19718 / CIP 103999 / KCTC 2705 / NBRC 14298</strain>
    </source>
</reference>
<dbReference type="Pfam" id="PF03352">
    <property type="entry name" value="Adenine_glyco"/>
    <property type="match status" value="1"/>
</dbReference>
<dbReference type="Proteomes" id="UP000001416">
    <property type="component" value="Chromosome"/>
</dbReference>
<dbReference type="InterPro" id="IPR052891">
    <property type="entry name" value="DNA-3mA_glycosylase"/>
</dbReference>
<gene>
    <name evidence="1" type="ordered locus">NE0447</name>
</gene>
<organism evidence="1 2">
    <name type="scientific">Nitrosomonas europaea (strain ATCC 19718 / CIP 103999 / KCTC 2705 / NBRC 14298)</name>
    <dbReference type="NCBI Taxonomy" id="228410"/>
    <lineage>
        <taxon>Bacteria</taxon>
        <taxon>Pseudomonadati</taxon>
        <taxon>Pseudomonadota</taxon>
        <taxon>Betaproteobacteria</taxon>
        <taxon>Nitrosomonadales</taxon>
        <taxon>Nitrosomonadaceae</taxon>
        <taxon>Nitrosomonas</taxon>
    </lineage>
</organism>
<evidence type="ECO:0008006" key="3">
    <source>
        <dbReference type="Google" id="ProtNLM"/>
    </source>
</evidence>
<name>Q82X48_NITEU</name>
<dbReference type="GO" id="GO:0008725">
    <property type="term" value="F:DNA-3-methyladenine glycosylase activity"/>
    <property type="evidence" value="ECO:0007669"/>
    <property type="project" value="InterPro"/>
</dbReference>
<sequence>MLKQNETKTSMILNYRWLYDTVRKRFESDEAMEAFLPKALTPATLKQKGDDRYLSAMSQRVFQAGMQHSVVNAKWPAFEEAFWGFVPETMVMLSPEQIEGYMKNSSIIRHYTKLQTIPRNAQFILDIRQEQGCSFGEFIADWPSADIIGLWRLLAKRGARLGGRSSAGFLRLAGKDTFLLTSDVTARLIAAGIIDHEPTGQRDRQIIQDAFNELQQDSGRPLCQLSAMLSLSINPRF</sequence>
<dbReference type="KEGG" id="neu:NE0447"/>
<dbReference type="PANTHER" id="PTHR30037:SF3">
    <property type="entry name" value="BLR0857 PROTEIN"/>
    <property type="match status" value="1"/>
</dbReference>
<dbReference type="GeneID" id="87103656"/>
<dbReference type="PhylomeDB" id="Q82X48"/>
<dbReference type="Gene3D" id="1.10.340.30">
    <property type="entry name" value="Hypothetical protein, domain 2"/>
    <property type="match status" value="1"/>
</dbReference>
<dbReference type="PANTHER" id="PTHR30037">
    <property type="entry name" value="DNA-3-METHYLADENINE GLYCOSYLASE 1"/>
    <property type="match status" value="1"/>
</dbReference>
<keyword evidence="2" id="KW-1185">Reference proteome</keyword>
<dbReference type="EMBL" id="AL954747">
    <property type="protein sequence ID" value="CAD84358.1"/>
    <property type="molecule type" value="Genomic_DNA"/>
</dbReference>
<evidence type="ECO:0000313" key="1">
    <source>
        <dbReference type="EMBL" id="CAD84358.1"/>
    </source>
</evidence>
<dbReference type="OrthoDB" id="9795156at2"/>
<dbReference type="STRING" id="228410.NE0447"/>